<gene>
    <name evidence="1" type="ordered locus">ABC0479</name>
</gene>
<dbReference type="RefSeq" id="WP_011245338.1">
    <property type="nucleotide sequence ID" value="NC_006582.1"/>
</dbReference>
<reference evidence="1 2" key="1">
    <citation type="journal article" date="1994" name="J. Ferment. Bioeng.">
        <title>Molecular cloning and nucleotide sequence of the gene for an alkaline protease from the alkalophilic Bacillus sp. KSM-K16.</title>
        <authorList>
            <person name="Hakamada Y."/>
            <person name="Kobayashi T."/>
            <person name="Hitomi J."/>
            <person name="Kawai S."/>
            <person name="Ito S."/>
        </authorList>
    </citation>
    <scope>NUCLEOTIDE SEQUENCE [LARGE SCALE GENOMIC DNA]</scope>
    <source>
        <strain evidence="1 2">KSM-K16</strain>
    </source>
</reference>
<protein>
    <submittedName>
        <fullName evidence="1">Uncharacterized protein</fullName>
    </submittedName>
</protein>
<evidence type="ECO:0000313" key="2">
    <source>
        <dbReference type="Proteomes" id="UP000001168"/>
    </source>
</evidence>
<name>Q5WKT5_SHOC1</name>
<evidence type="ECO:0000313" key="1">
    <source>
        <dbReference type="EMBL" id="BAD63020.1"/>
    </source>
</evidence>
<dbReference type="eggNOG" id="COG1680">
    <property type="taxonomic scope" value="Bacteria"/>
</dbReference>
<accession>Q5WKT5</accession>
<keyword evidence="2" id="KW-1185">Reference proteome</keyword>
<reference evidence="1 2" key="5">
    <citation type="journal article" date="2007" name="Extremophiles">
        <title>Intragenomic diversity of the V1 regions of 16S rRNA genes in high-alkaline protease-producing Bacillus clausii spp.</title>
        <authorList>
            <person name="Kageyama Y."/>
            <person name="Takaki Y."/>
            <person name="Shimamura S."/>
            <person name="Nishi S."/>
            <person name="Nogi Y."/>
            <person name="Uchimura K."/>
            <person name="Kobayashi T."/>
            <person name="Hitomi J."/>
            <person name="Ozaki K."/>
            <person name="Kawai S."/>
            <person name="Ito S."/>
            <person name="Horikoshi K."/>
        </authorList>
    </citation>
    <scope>NUCLEOTIDE SEQUENCE [LARGE SCALE GENOMIC DNA]</scope>
    <source>
        <strain evidence="1 2">KSM-K16</strain>
    </source>
</reference>
<dbReference type="SUPFAM" id="SSF56601">
    <property type="entry name" value="beta-lactamase/transpeptidase-like"/>
    <property type="match status" value="1"/>
</dbReference>
<dbReference type="EMBL" id="AP006627">
    <property type="protein sequence ID" value="BAD63020.1"/>
    <property type="molecule type" value="Genomic_DNA"/>
</dbReference>
<sequence>MPEYIFTPLKMKHSYLAQFSEPAVKSDNPVAHLYLDDLKISVEQYRSFSSFYSGGQTVCTLEDLLVFMKAFVNNQLVIEESLRLMQNWEKMQLGLKYGYGLMKLQFLPFTEKYTVWGHLGASGSFMVYVQAMDVYLTGSFNQTTYQLKSINYLFMNVLRKLAQINK</sequence>
<reference evidence="1 2" key="3">
    <citation type="journal article" date="1997" name="Protein Eng.">
        <title>High-resolution crystal structure of M-protease: phylogeny aided analysis of the high-alkaline adaptation mechanism.</title>
        <authorList>
            <person name="Shirai T."/>
            <person name="Suzuki A."/>
            <person name="Yamane T."/>
            <person name="Ashida T."/>
            <person name="Kobayashi T."/>
            <person name="Ito S."/>
        </authorList>
    </citation>
    <scope>NUCLEOTIDE SEQUENCE [LARGE SCALE GENOMIC DNA]</scope>
    <source>
        <strain evidence="1 2">KSM-K16</strain>
    </source>
</reference>
<dbReference type="STRING" id="66692.ABC0479"/>
<dbReference type="HOGENOM" id="CLU_1599448_0_0_9"/>
<dbReference type="Gene3D" id="3.40.710.10">
    <property type="entry name" value="DD-peptidase/beta-lactamase superfamily"/>
    <property type="match status" value="1"/>
</dbReference>
<dbReference type="KEGG" id="bcl:ABC0479"/>
<proteinExistence type="predicted"/>
<reference evidence="1 2" key="2">
    <citation type="journal article" date="1995" name="Appl. Microbiol. Biotechnol.">
        <title>Purification and properties of an alkaline protease from alkalophilic Bacillus sp. KSM-K16.</title>
        <authorList>
            <person name="Kobayashi T."/>
            <person name="Hakamada Y."/>
            <person name="Adachi S."/>
            <person name="Hitomi J."/>
            <person name="Yoshimatsu T."/>
            <person name="Koike K."/>
            <person name="Kawai S."/>
            <person name="Ito S."/>
        </authorList>
    </citation>
    <scope>NUCLEOTIDE SEQUENCE [LARGE SCALE GENOMIC DNA]</scope>
    <source>
        <strain evidence="1 2">KSM-K16</strain>
    </source>
</reference>
<reference evidence="2" key="4">
    <citation type="submission" date="2003-10" db="EMBL/GenBank/DDBJ databases">
        <title>The complete genome sequence of the alkaliphilic Bacillus clausii KSM-K16.</title>
        <authorList>
            <person name="Takaki Y."/>
            <person name="Kageyama Y."/>
            <person name="Shimamura S."/>
            <person name="Suzuki H."/>
            <person name="Nishi S."/>
            <person name="Hatada Y."/>
            <person name="Kawai S."/>
            <person name="Ito S."/>
            <person name="Horikoshi K."/>
        </authorList>
    </citation>
    <scope>NUCLEOTIDE SEQUENCE [LARGE SCALE GENOMIC DNA]</scope>
    <source>
        <strain evidence="2">KSM-K16</strain>
    </source>
</reference>
<organism evidence="1 2">
    <name type="scientific">Shouchella clausii (strain KSM-K16)</name>
    <name type="common">Alkalihalobacillus clausii</name>
    <dbReference type="NCBI Taxonomy" id="66692"/>
    <lineage>
        <taxon>Bacteria</taxon>
        <taxon>Bacillati</taxon>
        <taxon>Bacillota</taxon>
        <taxon>Bacilli</taxon>
        <taxon>Bacillales</taxon>
        <taxon>Bacillaceae</taxon>
        <taxon>Shouchella</taxon>
    </lineage>
</organism>
<dbReference type="Proteomes" id="UP000001168">
    <property type="component" value="Chromosome"/>
</dbReference>
<dbReference type="InterPro" id="IPR012338">
    <property type="entry name" value="Beta-lactam/transpept-like"/>
</dbReference>
<dbReference type="AlphaFoldDB" id="Q5WKT5"/>